<protein>
    <submittedName>
        <fullName evidence="2">Uncharacterized protein</fullName>
    </submittedName>
</protein>
<organism evidence="2 3">
    <name type="scientific">Fusarium venenatum</name>
    <dbReference type="NCBI Taxonomy" id="56646"/>
    <lineage>
        <taxon>Eukaryota</taxon>
        <taxon>Fungi</taxon>
        <taxon>Dikarya</taxon>
        <taxon>Ascomycota</taxon>
        <taxon>Pezizomycotina</taxon>
        <taxon>Sordariomycetes</taxon>
        <taxon>Hypocreomycetidae</taxon>
        <taxon>Hypocreales</taxon>
        <taxon>Nectriaceae</taxon>
        <taxon>Fusarium</taxon>
    </lineage>
</organism>
<feature type="chain" id="PRO_5014998996" evidence="1">
    <location>
        <begin position="22"/>
        <end position="64"/>
    </location>
</feature>
<keyword evidence="3" id="KW-1185">Reference proteome</keyword>
<reference evidence="3" key="1">
    <citation type="submission" date="2014-10" db="EMBL/GenBank/DDBJ databases">
        <authorList>
            <person name="King R."/>
        </authorList>
    </citation>
    <scope>NUCLEOTIDE SEQUENCE [LARGE SCALE GENOMIC DNA]</scope>
    <source>
        <strain evidence="3">A3/5</strain>
    </source>
</reference>
<evidence type="ECO:0000256" key="1">
    <source>
        <dbReference type="SAM" id="SignalP"/>
    </source>
</evidence>
<evidence type="ECO:0000313" key="2">
    <source>
        <dbReference type="EMBL" id="CEI69458.1"/>
    </source>
</evidence>
<feature type="signal peptide" evidence="1">
    <location>
        <begin position="1"/>
        <end position="21"/>
    </location>
</feature>
<dbReference type="EMBL" id="LN649231">
    <property type="protein sequence ID" value="CEI69458.1"/>
    <property type="molecule type" value="Genomic_DNA"/>
</dbReference>
<keyword evidence="1" id="KW-0732">Signal</keyword>
<proteinExistence type="predicted"/>
<dbReference type="AlphaFoldDB" id="A0A2L2TH79"/>
<sequence>MTSSSLFVSSLMVSMTRVLEATCQEMGSFVGLGGDLSGEAGVWVSQIANKVAEESMIVRQSLDN</sequence>
<evidence type="ECO:0000313" key="3">
    <source>
        <dbReference type="Proteomes" id="UP000245910"/>
    </source>
</evidence>
<dbReference type="Proteomes" id="UP000245910">
    <property type="component" value="Chromosome III"/>
</dbReference>
<accession>A0A2L2TH79</accession>
<name>A0A2L2TH79_9HYPO</name>